<reference evidence="2 3" key="1">
    <citation type="journal article" date="2019" name="Commun. Biol.">
        <title>The bagworm genome reveals a unique fibroin gene that provides high tensile strength.</title>
        <authorList>
            <person name="Kono N."/>
            <person name="Nakamura H."/>
            <person name="Ohtoshi R."/>
            <person name="Tomita M."/>
            <person name="Numata K."/>
            <person name="Arakawa K."/>
        </authorList>
    </citation>
    <scope>NUCLEOTIDE SEQUENCE [LARGE SCALE GENOMIC DNA]</scope>
</reference>
<evidence type="ECO:0000256" key="1">
    <source>
        <dbReference type="SAM" id="MobiDB-lite"/>
    </source>
</evidence>
<dbReference type="AlphaFoldDB" id="A0A4C1SVB2"/>
<dbReference type="EMBL" id="BGZK01000020">
    <property type="protein sequence ID" value="GBP06112.1"/>
    <property type="molecule type" value="Genomic_DNA"/>
</dbReference>
<dbReference type="Proteomes" id="UP000299102">
    <property type="component" value="Unassembled WGS sequence"/>
</dbReference>
<accession>A0A4C1SVB2</accession>
<proteinExistence type="predicted"/>
<keyword evidence="3" id="KW-1185">Reference proteome</keyword>
<protein>
    <submittedName>
        <fullName evidence="2">Uncharacterized protein</fullName>
    </submittedName>
</protein>
<comment type="caution">
    <text evidence="2">The sequence shown here is derived from an EMBL/GenBank/DDBJ whole genome shotgun (WGS) entry which is preliminary data.</text>
</comment>
<name>A0A4C1SVB2_EUMVA</name>
<feature type="region of interest" description="Disordered" evidence="1">
    <location>
        <begin position="100"/>
        <end position="125"/>
    </location>
</feature>
<evidence type="ECO:0000313" key="2">
    <source>
        <dbReference type="EMBL" id="GBP06112.1"/>
    </source>
</evidence>
<gene>
    <name evidence="2" type="ORF">EVAR_3327_1</name>
</gene>
<evidence type="ECO:0000313" key="3">
    <source>
        <dbReference type="Proteomes" id="UP000299102"/>
    </source>
</evidence>
<organism evidence="2 3">
    <name type="scientific">Eumeta variegata</name>
    <name type="common">Bagworm moth</name>
    <name type="synonym">Eumeta japonica</name>
    <dbReference type="NCBI Taxonomy" id="151549"/>
    <lineage>
        <taxon>Eukaryota</taxon>
        <taxon>Metazoa</taxon>
        <taxon>Ecdysozoa</taxon>
        <taxon>Arthropoda</taxon>
        <taxon>Hexapoda</taxon>
        <taxon>Insecta</taxon>
        <taxon>Pterygota</taxon>
        <taxon>Neoptera</taxon>
        <taxon>Endopterygota</taxon>
        <taxon>Lepidoptera</taxon>
        <taxon>Glossata</taxon>
        <taxon>Ditrysia</taxon>
        <taxon>Tineoidea</taxon>
        <taxon>Psychidae</taxon>
        <taxon>Oiketicinae</taxon>
        <taxon>Eumeta</taxon>
    </lineage>
</organism>
<sequence>MRLPTLTTSKKTKDIISFYLKHITIPSLGAVHERAYRERERVRHSSLQIGRVFVDSGSRCRFPQISAAGAAAPAGASLVAPVVSRFTIYGYIYFARPPREEASNPNSRMRSSEGAPFLNPLRFRD</sequence>